<proteinExistence type="predicted"/>
<dbReference type="PANTHER" id="PTHR47706">
    <property type="entry name" value="NMRA-LIKE FAMILY PROTEIN"/>
    <property type="match status" value="1"/>
</dbReference>
<dbReference type="Pfam" id="PF05368">
    <property type="entry name" value="NmrA"/>
    <property type="match status" value="1"/>
</dbReference>
<dbReference type="STRING" id="78915.A0A4P9XV10"/>
<evidence type="ECO:0000313" key="5">
    <source>
        <dbReference type="Proteomes" id="UP000271241"/>
    </source>
</evidence>
<dbReference type="Gene3D" id="3.90.25.10">
    <property type="entry name" value="UDP-galactose 4-epimerase, domain 1"/>
    <property type="match status" value="1"/>
</dbReference>
<sequence length="244" mass="26249">MTVINVVVAGGSGILGSRVVRALLAEGGYQVSVLSRTDSKNENLDRLSKQGAGIIAVDYCRYDDLVRALQGADILVCVLSHDAATKLQPALFRAAKEAGVRRVVPSDYVPDVAELQAATYENPADGDKPFSAIHEDDLARFIAVSLKDPHSKNASFGFESCAITFLQLTAAVERHSGVALSVTHLLVDPSFSIAYSTADDVHAAYTFGHEVEMEVQGTSRIDNDRYPSVQTTSLDAYLADIFNK</sequence>
<keyword evidence="2" id="KW-0560">Oxidoreductase</keyword>
<name>A0A4P9XV10_9FUNG</name>
<dbReference type="InterPro" id="IPR008030">
    <property type="entry name" value="NmrA-like"/>
</dbReference>
<keyword evidence="5" id="KW-1185">Reference proteome</keyword>
<dbReference type="SUPFAM" id="SSF51735">
    <property type="entry name" value="NAD(P)-binding Rossmann-fold domains"/>
    <property type="match status" value="1"/>
</dbReference>
<dbReference type="InterPro" id="IPR051609">
    <property type="entry name" value="NmrA/Isoflavone_reductase-like"/>
</dbReference>
<accession>A0A4P9XV10</accession>
<reference evidence="5" key="1">
    <citation type="journal article" date="2018" name="Nat. Microbiol.">
        <title>Leveraging single-cell genomics to expand the fungal tree of life.</title>
        <authorList>
            <person name="Ahrendt S.R."/>
            <person name="Quandt C.A."/>
            <person name="Ciobanu D."/>
            <person name="Clum A."/>
            <person name="Salamov A."/>
            <person name="Andreopoulos B."/>
            <person name="Cheng J.F."/>
            <person name="Woyke T."/>
            <person name="Pelin A."/>
            <person name="Henrissat B."/>
            <person name="Reynolds N.K."/>
            <person name="Benny G.L."/>
            <person name="Smith M.E."/>
            <person name="James T.Y."/>
            <person name="Grigoriev I.V."/>
        </authorList>
    </citation>
    <scope>NUCLEOTIDE SEQUENCE [LARGE SCALE GENOMIC DNA]</scope>
    <source>
        <strain evidence="5">RSA 1356</strain>
    </source>
</reference>
<dbReference type="InterPro" id="IPR036291">
    <property type="entry name" value="NAD(P)-bd_dom_sf"/>
</dbReference>
<dbReference type="GO" id="GO:0016491">
    <property type="term" value="F:oxidoreductase activity"/>
    <property type="evidence" value="ECO:0007669"/>
    <property type="project" value="UniProtKB-KW"/>
</dbReference>
<evidence type="ECO:0000256" key="2">
    <source>
        <dbReference type="ARBA" id="ARBA00023002"/>
    </source>
</evidence>
<dbReference type="Proteomes" id="UP000271241">
    <property type="component" value="Unassembled WGS sequence"/>
</dbReference>
<dbReference type="AlphaFoldDB" id="A0A4P9XV10"/>
<dbReference type="OrthoDB" id="419598at2759"/>
<gene>
    <name evidence="4" type="ORF">THASP1DRAFT_28371</name>
</gene>
<dbReference type="PANTHER" id="PTHR47706:SF9">
    <property type="entry name" value="NMRA-LIKE DOMAIN-CONTAINING PROTEIN-RELATED"/>
    <property type="match status" value="1"/>
</dbReference>
<evidence type="ECO:0000259" key="3">
    <source>
        <dbReference type="Pfam" id="PF05368"/>
    </source>
</evidence>
<organism evidence="4 5">
    <name type="scientific">Thamnocephalis sphaerospora</name>
    <dbReference type="NCBI Taxonomy" id="78915"/>
    <lineage>
        <taxon>Eukaryota</taxon>
        <taxon>Fungi</taxon>
        <taxon>Fungi incertae sedis</taxon>
        <taxon>Zoopagomycota</taxon>
        <taxon>Zoopagomycotina</taxon>
        <taxon>Zoopagomycetes</taxon>
        <taxon>Zoopagales</taxon>
        <taxon>Sigmoideomycetaceae</taxon>
        <taxon>Thamnocephalis</taxon>
    </lineage>
</organism>
<protein>
    <recommendedName>
        <fullName evidence="3">NmrA-like domain-containing protein</fullName>
    </recommendedName>
</protein>
<feature type="domain" description="NmrA-like" evidence="3">
    <location>
        <begin position="6"/>
        <end position="118"/>
    </location>
</feature>
<evidence type="ECO:0000256" key="1">
    <source>
        <dbReference type="ARBA" id="ARBA00022857"/>
    </source>
</evidence>
<dbReference type="Gene3D" id="3.40.50.720">
    <property type="entry name" value="NAD(P)-binding Rossmann-like Domain"/>
    <property type="match status" value="2"/>
</dbReference>
<evidence type="ECO:0000313" key="4">
    <source>
        <dbReference type="EMBL" id="RKP09822.1"/>
    </source>
</evidence>
<dbReference type="EMBL" id="KZ992486">
    <property type="protein sequence ID" value="RKP09822.1"/>
    <property type="molecule type" value="Genomic_DNA"/>
</dbReference>
<keyword evidence="1" id="KW-0521">NADP</keyword>